<dbReference type="Pfam" id="PF15972">
    <property type="entry name" value="Unpaired"/>
    <property type="match status" value="1"/>
</dbReference>
<dbReference type="Proteomes" id="UP001652620">
    <property type="component" value="Chromosome 4"/>
</dbReference>
<feature type="transmembrane region" description="Helical" evidence="1">
    <location>
        <begin position="37"/>
        <end position="57"/>
    </location>
</feature>
<dbReference type="GeneID" id="115065947"/>
<sequence length="374" mass="43734">MENTTVTAYSHQVKDVCVTSAAHPQRRFNTSTKPSTYGCYGCSLFVVVLLTILAQFLQHTSAAAVPQQSRVVSESFESAEDTWELLHELARFIHREHKTGYADDEHVERRVYKRHNAESSLATRNDEPAWHNVCGRDNGWSGDELAENLSQDYIKLYMKNLRETVRLEYKSLRNSALHGIDIDDMRAWRRHERKYKFLPTLERNATIAPVCWHRSLQIFIASFDYLHEIQQKWDQQHLRTQGVITHELQELLHSAKRILCEIETDINGCFPRRDRHVASIPRDEMFAQINFYTKTNVAGQHGVHHTDLRFVKFFYQNYLLRIWKTLPRHPRHIEMSYTCKTNTHPTILDRSLEKDASILNADDGDDSAEEENEI</sequence>
<protein>
    <submittedName>
        <fullName evidence="3">Uncharacterized protein LOC115065947</fullName>
    </submittedName>
</protein>
<proteinExistence type="predicted"/>
<accession>A0ABM3JMH8</accession>
<evidence type="ECO:0000313" key="2">
    <source>
        <dbReference type="Proteomes" id="UP001652620"/>
    </source>
</evidence>
<dbReference type="InterPro" id="IPR031901">
    <property type="entry name" value="Unpaired"/>
</dbReference>
<name>A0ABM3JMH8_BACDO</name>
<reference evidence="3" key="1">
    <citation type="submission" date="2025-08" db="UniProtKB">
        <authorList>
            <consortium name="RefSeq"/>
        </authorList>
    </citation>
    <scope>IDENTIFICATION</scope>
    <source>
        <tissue evidence="3">Adult</tissue>
    </source>
</reference>
<keyword evidence="1" id="KW-0812">Transmembrane</keyword>
<organism evidence="2 3">
    <name type="scientific">Bactrocera dorsalis</name>
    <name type="common">Oriental fruit fly</name>
    <name type="synonym">Dacus dorsalis</name>
    <dbReference type="NCBI Taxonomy" id="27457"/>
    <lineage>
        <taxon>Eukaryota</taxon>
        <taxon>Metazoa</taxon>
        <taxon>Ecdysozoa</taxon>
        <taxon>Arthropoda</taxon>
        <taxon>Hexapoda</taxon>
        <taxon>Insecta</taxon>
        <taxon>Pterygota</taxon>
        <taxon>Neoptera</taxon>
        <taxon>Endopterygota</taxon>
        <taxon>Diptera</taxon>
        <taxon>Brachycera</taxon>
        <taxon>Muscomorpha</taxon>
        <taxon>Tephritoidea</taxon>
        <taxon>Tephritidae</taxon>
        <taxon>Bactrocera</taxon>
        <taxon>Bactrocera</taxon>
    </lineage>
</organism>
<keyword evidence="1" id="KW-1133">Transmembrane helix</keyword>
<dbReference type="RefSeq" id="XP_049310437.1">
    <property type="nucleotide sequence ID" value="XM_049454480.1"/>
</dbReference>
<keyword evidence="1" id="KW-0472">Membrane</keyword>
<gene>
    <name evidence="3" type="primary">LOC115065947</name>
</gene>
<evidence type="ECO:0000313" key="3">
    <source>
        <dbReference type="RefSeq" id="XP_049310437.1"/>
    </source>
</evidence>
<keyword evidence="2" id="KW-1185">Reference proteome</keyword>
<evidence type="ECO:0000256" key="1">
    <source>
        <dbReference type="SAM" id="Phobius"/>
    </source>
</evidence>